<dbReference type="PANTHER" id="PTHR10579">
    <property type="entry name" value="CALCIUM-ACTIVATED CHLORIDE CHANNEL REGULATOR"/>
    <property type="match status" value="1"/>
</dbReference>
<feature type="signal peptide" evidence="3">
    <location>
        <begin position="1"/>
        <end position="31"/>
    </location>
</feature>
<organism evidence="5 6">
    <name type="scientific">Tamaricihabitans halophyticus</name>
    <dbReference type="NCBI Taxonomy" id="1262583"/>
    <lineage>
        <taxon>Bacteria</taxon>
        <taxon>Bacillati</taxon>
        <taxon>Actinomycetota</taxon>
        <taxon>Actinomycetes</taxon>
        <taxon>Pseudonocardiales</taxon>
        <taxon>Pseudonocardiaceae</taxon>
        <taxon>Tamaricihabitans</taxon>
    </lineage>
</organism>
<gene>
    <name evidence="5" type="ORF">EV191_1011303</name>
</gene>
<keyword evidence="3" id="KW-0732">Signal</keyword>
<dbReference type="OrthoDB" id="4318225at2"/>
<dbReference type="EMBL" id="SLXQ01000001">
    <property type="protein sequence ID" value="TCP57348.1"/>
    <property type="molecule type" value="Genomic_DNA"/>
</dbReference>
<protein>
    <submittedName>
        <fullName evidence="5">Ca-activated chloride channel family protein</fullName>
    </submittedName>
</protein>
<evidence type="ECO:0000313" key="6">
    <source>
        <dbReference type="Proteomes" id="UP000294911"/>
    </source>
</evidence>
<name>A0A4R2R695_9PSEU</name>
<keyword evidence="2" id="KW-0812">Transmembrane</keyword>
<feature type="transmembrane region" description="Helical" evidence="2">
    <location>
        <begin position="589"/>
        <end position="613"/>
    </location>
</feature>
<dbReference type="RefSeq" id="WP_132875834.1">
    <property type="nucleotide sequence ID" value="NZ_SLXQ01000001.1"/>
</dbReference>
<dbReference type="InterPro" id="IPR002035">
    <property type="entry name" value="VWF_A"/>
</dbReference>
<evidence type="ECO:0000256" key="2">
    <source>
        <dbReference type="SAM" id="Phobius"/>
    </source>
</evidence>
<dbReference type="PROSITE" id="PS50234">
    <property type="entry name" value="VWFA"/>
    <property type="match status" value="1"/>
</dbReference>
<dbReference type="InterPro" id="IPR036465">
    <property type="entry name" value="vWFA_dom_sf"/>
</dbReference>
<feature type="compositionally biased region" description="Polar residues" evidence="1">
    <location>
        <begin position="569"/>
        <end position="581"/>
    </location>
</feature>
<dbReference type="Proteomes" id="UP000294911">
    <property type="component" value="Unassembled WGS sequence"/>
</dbReference>
<dbReference type="SMART" id="SM00327">
    <property type="entry name" value="VWA"/>
    <property type="match status" value="1"/>
</dbReference>
<evidence type="ECO:0000259" key="4">
    <source>
        <dbReference type="PROSITE" id="PS50234"/>
    </source>
</evidence>
<feature type="domain" description="VWFA" evidence="4">
    <location>
        <begin position="40"/>
        <end position="224"/>
    </location>
</feature>
<feature type="region of interest" description="Disordered" evidence="1">
    <location>
        <begin position="379"/>
        <end position="422"/>
    </location>
</feature>
<evidence type="ECO:0000256" key="1">
    <source>
        <dbReference type="SAM" id="MobiDB-lite"/>
    </source>
</evidence>
<dbReference type="Pfam" id="PF13519">
    <property type="entry name" value="VWA_2"/>
    <property type="match status" value="1"/>
</dbReference>
<comment type="caution">
    <text evidence="5">The sequence shown here is derived from an EMBL/GenBank/DDBJ whole genome shotgun (WGS) entry which is preliminary data.</text>
</comment>
<feature type="chain" id="PRO_5020906229" evidence="3">
    <location>
        <begin position="32"/>
        <end position="632"/>
    </location>
</feature>
<dbReference type="PANTHER" id="PTHR10579:SF167">
    <property type="entry name" value="OS02G0619600 PROTEIN"/>
    <property type="match status" value="1"/>
</dbReference>
<evidence type="ECO:0000313" key="5">
    <source>
        <dbReference type="EMBL" id="TCP57348.1"/>
    </source>
</evidence>
<dbReference type="SUPFAM" id="SSF53300">
    <property type="entry name" value="vWA-like"/>
    <property type="match status" value="1"/>
</dbReference>
<sequence>MRQSHARWPALVTALGVSLGLALFSATPVSAQEETEKTAPVMVTMDASGSMADELDGTTKMDAAKDALNTLVDGLDSDAEMGLQVYGSKGAGSGSGNPTCEDISTEVPVGPVDAAQIKSKVAALEPAGETPIGDSLKQAAQELPDEGPRAIVLISDGIDTCAPPDPCEVAKDLAEDGVDLAVHTVGFQIDEKAKEQLSCIAESTGGSYTDAPDAKTLDEQLPKVVERAQRQYEAEGIPITGTEDYPDAPEIEAGQYVDEIDSGQRKHYKIEIPDGYSVHFAATAIMPKDETGGWAKLNTSVMDPQGQACAGNDESFAVRSGNSWQAHGTSAFGWDSSTEGDCNADGEYYLTVERDGPSESKYWTWETELIVVLEPPLAGSAGPAENTSEVPFDNPGGSDKPVTGGGSFNDATELPDSGTYTDTVRGQEMATYKIKLDWGESLAVQVNGKNPTKEWARLTSTVYDPTRKSGSDWDDFSSVKDDTETLDDIATPRVLYNNRGERDELRPGIAGWYYITVQVGESPNSKVEMPIRMFVSKGGEKVAPPEYAQVDGNPAGPITEPQAPESEEQGQQAQSVDQTAGEQDGGIPVWVWFTIGGAVVLGIGIASGLTAAAKKKRKAAAAQQYYGGGYWQ</sequence>
<feature type="region of interest" description="Disordered" evidence="1">
    <location>
        <begin position="544"/>
        <end position="582"/>
    </location>
</feature>
<dbReference type="Gene3D" id="3.40.50.410">
    <property type="entry name" value="von Willebrand factor, type A domain"/>
    <property type="match status" value="1"/>
</dbReference>
<keyword evidence="2" id="KW-0472">Membrane</keyword>
<dbReference type="AlphaFoldDB" id="A0A4R2R695"/>
<proteinExistence type="predicted"/>
<keyword evidence="2" id="KW-1133">Transmembrane helix</keyword>
<reference evidence="5 6" key="1">
    <citation type="submission" date="2019-03" db="EMBL/GenBank/DDBJ databases">
        <title>Genomic Encyclopedia of Type Strains, Phase IV (KMG-IV): sequencing the most valuable type-strain genomes for metagenomic binning, comparative biology and taxonomic classification.</title>
        <authorList>
            <person name="Goeker M."/>
        </authorList>
    </citation>
    <scope>NUCLEOTIDE SEQUENCE [LARGE SCALE GENOMIC DNA]</scope>
    <source>
        <strain evidence="5 6">DSM 45765</strain>
    </source>
</reference>
<evidence type="ECO:0000256" key="3">
    <source>
        <dbReference type="SAM" id="SignalP"/>
    </source>
</evidence>
<dbReference type="InterPro" id="IPR051266">
    <property type="entry name" value="CLCR"/>
</dbReference>
<accession>A0A4R2R695</accession>
<keyword evidence="6" id="KW-1185">Reference proteome</keyword>